<dbReference type="Pfam" id="PF08241">
    <property type="entry name" value="Methyltransf_11"/>
    <property type="match status" value="1"/>
</dbReference>
<dbReference type="Proteomes" id="UP000094385">
    <property type="component" value="Unassembled WGS sequence"/>
</dbReference>
<name>A0A1E3QEF5_LIPST</name>
<comment type="similarity">
    <text evidence="1">Belongs to the methyltransferase superfamily.</text>
</comment>
<feature type="domain" description="Methyltransferase type 11" evidence="4">
    <location>
        <begin position="80"/>
        <end position="164"/>
    </location>
</feature>
<keyword evidence="6" id="KW-1185">Reference proteome</keyword>
<dbReference type="AlphaFoldDB" id="A0A1E3QEF5"/>
<dbReference type="InterPro" id="IPR029063">
    <property type="entry name" value="SAM-dependent_MTases_sf"/>
</dbReference>
<evidence type="ECO:0000259" key="4">
    <source>
        <dbReference type="Pfam" id="PF08241"/>
    </source>
</evidence>
<keyword evidence="2" id="KW-0489">Methyltransferase</keyword>
<keyword evidence="3" id="KW-0808">Transferase</keyword>
<dbReference type="InterPro" id="IPR051052">
    <property type="entry name" value="Diverse_substrate_MTase"/>
</dbReference>
<evidence type="ECO:0000313" key="6">
    <source>
        <dbReference type="Proteomes" id="UP000094385"/>
    </source>
</evidence>
<dbReference type="CDD" id="cd02440">
    <property type="entry name" value="AdoMet_MTases"/>
    <property type="match status" value="1"/>
</dbReference>
<dbReference type="EMBL" id="KV454290">
    <property type="protein sequence ID" value="ODQ75482.1"/>
    <property type="molecule type" value="Genomic_DNA"/>
</dbReference>
<protein>
    <recommendedName>
        <fullName evidence="4">Methyltransferase type 11 domain-containing protein</fullName>
    </recommendedName>
</protein>
<sequence length="306" mass="34668">MAAVVPRLHFSISRVGVPYLISIRMSSTFSSSKTKVHPTSLSSFNANHAHYDKYRPTHYQPAIDALVSHLALPNNAKVIDLASGTGKFTALLKEFNFDLSAVEISDGMLETFRSKLPNIPAYKGSSYEIPFPDSSLDAIFIAQAFHWFADISAIAEFHRVLKPGTGKLAMIWNYEPEIEHNSPWQLKVAELCWAYDVDLPQFRRMNWGDVFATKEAAKLFKTPLEVEKKYWSYKTPPEAVFPLWETKSYITALDDAEKAQLKEKIEKIIAQESQDCLDENGMLDLKMGVYYTWTTSKEQGIVNQGI</sequence>
<reference evidence="5 6" key="1">
    <citation type="journal article" date="2016" name="Proc. Natl. Acad. Sci. U.S.A.">
        <title>Comparative genomics of biotechnologically important yeasts.</title>
        <authorList>
            <person name="Riley R."/>
            <person name="Haridas S."/>
            <person name="Wolfe K.H."/>
            <person name="Lopes M.R."/>
            <person name="Hittinger C.T."/>
            <person name="Goeker M."/>
            <person name="Salamov A.A."/>
            <person name="Wisecaver J.H."/>
            <person name="Long T.M."/>
            <person name="Calvey C.H."/>
            <person name="Aerts A.L."/>
            <person name="Barry K.W."/>
            <person name="Choi C."/>
            <person name="Clum A."/>
            <person name="Coughlan A.Y."/>
            <person name="Deshpande S."/>
            <person name="Douglass A.P."/>
            <person name="Hanson S.J."/>
            <person name="Klenk H.-P."/>
            <person name="LaButti K.M."/>
            <person name="Lapidus A."/>
            <person name="Lindquist E.A."/>
            <person name="Lipzen A.M."/>
            <person name="Meier-Kolthoff J.P."/>
            <person name="Ohm R.A."/>
            <person name="Otillar R.P."/>
            <person name="Pangilinan J.L."/>
            <person name="Peng Y."/>
            <person name="Rokas A."/>
            <person name="Rosa C.A."/>
            <person name="Scheuner C."/>
            <person name="Sibirny A.A."/>
            <person name="Slot J.C."/>
            <person name="Stielow J.B."/>
            <person name="Sun H."/>
            <person name="Kurtzman C.P."/>
            <person name="Blackwell M."/>
            <person name="Grigoriev I.V."/>
            <person name="Jeffries T.W."/>
        </authorList>
    </citation>
    <scope>NUCLEOTIDE SEQUENCE [LARGE SCALE GENOMIC DNA]</scope>
    <source>
        <strain evidence="5 6">NRRL Y-11557</strain>
    </source>
</reference>
<gene>
    <name evidence="5" type="ORF">LIPSTDRAFT_209016</name>
</gene>
<dbReference type="GO" id="GO:0008757">
    <property type="term" value="F:S-adenosylmethionine-dependent methyltransferase activity"/>
    <property type="evidence" value="ECO:0007669"/>
    <property type="project" value="InterPro"/>
</dbReference>
<dbReference type="InterPro" id="IPR013216">
    <property type="entry name" value="Methyltransf_11"/>
</dbReference>
<organism evidence="5 6">
    <name type="scientific">Lipomyces starkeyi NRRL Y-11557</name>
    <dbReference type="NCBI Taxonomy" id="675824"/>
    <lineage>
        <taxon>Eukaryota</taxon>
        <taxon>Fungi</taxon>
        <taxon>Dikarya</taxon>
        <taxon>Ascomycota</taxon>
        <taxon>Saccharomycotina</taxon>
        <taxon>Lipomycetes</taxon>
        <taxon>Lipomycetales</taxon>
        <taxon>Lipomycetaceae</taxon>
        <taxon>Lipomyces</taxon>
    </lineage>
</organism>
<evidence type="ECO:0000256" key="1">
    <source>
        <dbReference type="ARBA" id="ARBA00008361"/>
    </source>
</evidence>
<evidence type="ECO:0000256" key="3">
    <source>
        <dbReference type="ARBA" id="ARBA00022679"/>
    </source>
</evidence>
<dbReference type="PANTHER" id="PTHR44942">
    <property type="entry name" value="METHYLTRANSF_11 DOMAIN-CONTAINING PROTEIN"/>
    <property type="match status" value="1"/>
</dbReference>
<evidence type="ECO:0000313" key="5">
    <source>
        <dbReference type="EMBL" id="ODQ75482.1"/>
    </source>
</evidence>
<dbReference type="GO" id="GO:0032259">
    <property type="term" value="P:methylation"/>
    <property type="evidence" value="ECO:0007669"/>
    <property type="project" value="UniProtKB-KW"/>
</dbReference>
<dbReference type="Gene3D" id="3.40.50.150">
    <property type="entry name" value="Vaccinia Virus protein VP39"/>
    <property type="match status" value="1"/>
</dbReference>
<dbReference type="PANTHER" id="PTHR44942:SF4">
    <property type="entry name" value="METHYLTRANSFERASE TYPE 11 DOMAIN-CONTAINING PROTEIN"/>
    <property type="match status" value="1"/>
</dbReference>
<evidence type="ECO:0000256" key="2">
    <source>
        <dbReference type="ARBA" id="ARBA00022603"/>
    </source>
</evidence>
<proteinExistence type="inferred from homology"/>
<accession>A0A1E3QEF5</accession>
<dbReference type="OrthoDB" id="10027013at2759"/>
<dbReference type="STRING" id="675824.A0A1E3QEF5"/>
<dbReference type="SUPFAM" id="SSF53335">
    <property type="entry name" value="S-adenosyl-L-methionine-dependent methyltransferases"/>
    <property type="match status" value="1"/>
</dbReference>